<comment type="caution">
    <text evidence="2">The sequence shown here is derived from an EMBL/GenBank/DDBJ whole genome shotgun (WGS) entry which is preliminary data.</text>
</comment>
<evidence type="ECO:0000313" key="2">
    <source>
        <dbReference type="EMBL" id="NRF23341.1"/>
    </source>
</evidence>
<sequence length="122" mass="13963">MTNPAPSLLDHDEMQRGVAGGRKLPVPMLPSEIIRIETAMHVADIRCDKTIRKWAKKHGIGRQADKHAPLQISFPALLMKLDGEMQTLDRFRAGDRSHPSVRFYLDRAIMLSEELRKPRARR</sequence>
<dbReference type="RefSeq" id="WP_172891056.1">
    <property type="nucleotide sequence ID" value="NZ_JABRWM010000006.1"/>
</dbReference>
<name>A0AA44EQZ6_9HYPH</name>
<dbReference type="EMBL" id="JABRWM010000006">
    <property type="protein sequence ID" value="NRF23341.1"/>
    <property type="molecule type" value="Genomic_DNA"/>
</dbReference>
<proteinExistence type="predicted"/>
<gene>
    <name evidence="2" type="ORF">FOB26_30265</name>
</gene>
<dbReference type="Proteomes" id="UP001155820">
    <property type="component" value="Unassembled WGS sequence"/>
</dbReference>
<protein>
    <submittedName>
        <fullName evidence="2">Uncharacterized protein</fullName>
    </submittedName>
</protein>
<evidence type="ECO:0000313" key="3">
    <source>
        <dbReference type="Proteomes" id="UP001155820"/>
    </source>
</evidence>
<accession>A0AA44EQZ6</accession>
<reference evidence="2" key="1">
    <citation type="submission" date="2019-07" db="EMBL/GenBank/DDBJ databases">
        <title>FDA dAtabase for Regulatory Grade micrObial Sequences (FDA-ARGOS): Supporting development and validation of Infectious Disease Dx tests.</title>
        <authorList>
            <person name="Bachman M."/>
            <person name="Young C."/>
            <person name="Tallon L."/>
            <person name="Sadzewicz L."/>
            <person name="Vavikolanu K."/>
            <person name="Mehta A."/>
            <person name="Aluvathingal J."/>
            <person name="Nadendla S."/>
            <person name="Nandy P."/>
            <person name="Geyer C."/>
            <person name="Yan Y."/>
            <person name="Sichtig H."/>
        </authorList>
    </citation>
    <scope>NUCLEOTIDE SEQUENCE</scope>
    <source>
        <strain evidence="2">FDAARGOS_618</strain>
    </source>
</reference>
<organism evidence="2 3">
    <name type="scientific">Agrobacterium pusense</name>
    <dbReference type="NCBI Taxonomy" id="648995"/>
    <lineage>
        <taxon>Bacteria</taxon>
        <taxon>Pseudomonadati</taxon>
        <taxon>Pseudomonadota</taxon>
        <taxon>Alphaproteobacteria</taxon>
        <taxon>Hyphomicrobiales</taxon>
        <taxon>Rhizobiaceae</taxon>
        <taxon>Rhizobium/Agrobacterium group</taxon>
        <taxon>Agrobacterium</taxon>
    </lineage>
</organism>
<keyword evidence="3" id="KW-1185">Reference proteome</keyword>
<feature type="region of interest" description="Disordered" evidence="1">
    <location>
        <begin position="1"/>
        <end position="23"/>
    </location>
</feature>
<dbReference type="AlphaFoldDB" id="A0AA44EQZ6"/>
<evidence type="ECO:0000256" key="1">
    <source>
        <dbReference type="SAM" id="MobiDB-lite"/>
    </source>
</evidence>